<evidence type="ECO:0000313" key="8">
    <source>
        <dbReference type="Proteomes" id="UP001597510"/>
    </source>
</evidence>
<evidence type="ECO:0000256" key="1">
    <source>
        <dbReference type="ARBA" id="ARBA00007074"/>
    </source>
</evidence>
<feature type="domain" description="NlpC/P60" evidence="6">
    <location>
        <begin position="41"/>
        <end position="169"/>
    </location>
</feature>
<gene>
    <name evidence="7" type="ORF">ACFSR2_24490</name>
</gene>
<keyword evidence="4" id="KW-0788">Thiol protease</keyword>
<dbReference type="SUPFAM" id="SSF54001">
    <property type="entry name" value="Cysteine proteinases"/>
    <property type="match status" value="1"/>
</dbReference>
<keyword evidence="3" id="KW-0378">Hydrolase</keyword>
<dbReference type="PANTHER" id="PTHR47053:SF1">
    <property type="entry name" value="MUREIN DD-ENDOPEPTIDASE MEPH-RELATED"/>
    <property type="match status" value="1"/>
</dbReference>
<comment type="caution">
    <text evidence="7">The sequence shown here is derived from an EMBL/GenBank/DDBJ whole genome shotgun (WGS) entry which is preliminary data.</text>
</comment>
<keyword evidence="5" id="KW-0732">Signal</keyword>
<evidence type="ECO:0000259" key="6">
    <source>
        <dbReference type="PROSITE" id="PS51935"/>
    </source>
</evidence>
<organism evidence="7 8">
    <name type="scientific">Emticicia soli</name>
    <dbReference type="NCBI Taxonomy" id="2027878"/>
    <lineage>
        <taxon>Bacteria</taxon>
        <taxon>Pseudomonadati</taxon>
        <taxon>Bacteroidota</taxon>
        <taxon>Cytophagia</taxon>
        <taxon>Cytophagales</taxon>
        <taxon>Leadbetterellaceae</taxon>
        <taxon>Emticicia</taxon>
    </lineage>
</organism>
<evidence type="ECO:0000256" key="5">
    <source>
        <dbReference type="SAM" id="SignalP"/>
    </source>
</evidence>
<dbReference type="InterPro" id="IPR038765">
    <property type="entry name" value="Papain-like_cys_pep_sf"/>
</dbReference>
<dbReference type="PANTHER" id="PTHR47053">
    <property type="entry name" value="MUREIN DD-ENDOPEPTIDASE MEPH-RELATED"/>
    <property type="match status" value="1"/>
</dbReference>
<dbReference type="RefSeq" id="WP_340238549.1">
    <property type="nucleotide sequence ID" value="NZ_JBBEWC010000010.1"/>
</dbReference>
<feature type="signal peptide" evidence="5">
    <location>
        <begin position="1"/>
        <end position="20"/>
    </location>
</feature>
<dbReference type="Gene3D" id="3.90.1720.10">
    <property type="entry name" value="endopeptidase domain like (from Nostoc punctiforme)"/>
    <property type="match status" value="1"/>
</dbReference>
<evidence type="ECO:0000256" key="3">
    <source>
        <dbReference type="ARBA" id="ARBA00022801"/>
    </source>
</evidence>
<proteinExistence type="inferred from homology"/>
<name>A0ABW5JEH9_9BACT</name>
<sequence>MLKKYVLGSLLVVSSLASKANDLPKSRTTSPKEENEKSSYSKLTDDLQRFARKLIGIRYKWSGKTLKGFDCSGFVNYVFAKFGMNLVHRSSDLFKMGSHTSLEDALPGDLIFFKINSSRKDEVSHVGIILESDKNGLKFIHSACKTGVSISYLKEKYYTTHFAGIRRIIDGLKEGK</sequence>
<protein>
    <submittedName>
        <fullName evidence="7">C40 family peptidase</fullName>
    </submittedName>
</protein>
<keyword evidence="2" id="KW-0645">Protease</keyword>
<accession>A0ABW5JEH9</accession>
<evidence type="ECO:0000256" key="2">
    <source>
        <dbReference type="ARBA" id="ARBA00022670"/>
    </source>
</evidence>
<dbReference type="Pfam" id="PF00877">
    <property type="entry name" value="NLPC_P60"/>
    <property type="match status" value="1"/>
</dbReference>
<dbReference type="Proteomes" id="UP001597510">
    <property type="component" value="Unassembled WGS sequence"/>
</dbReference>
<dbReference type="InterPro" id="IPR051202">
    <property type="entry name" value="Peptidase_C40"/>
</dbReference>
<keyword evidence="8" id="KW-1185">Reference proteome</keyword>
<dbReference type="EMBL" id="JBHULC010000039">
    <property type="protein sequence ID" value="MFD2524083.1"/>
    <property type="molecule type" value="Genomic_DNA"/>
</dbReference>
<dbReference type="PROSITE" id="PS51935">
    <property type="entry name" value="NLPC_P60"/>
    <property type="match status" value="1"/>
</dbReference>
<feature type="chain" id="PRO_5045300806" evidence="5">
    <location>
        <begin position="21"/>
        <end position="176"/>
    </location>
</feature>
<evidence type="ECO:0000313" key="7">
    <source>
        <dbReference type="EMBL" id="MFD2524083.1"/>
    </source>
</evidence>
<comment type="similarity">
    <text evidence="1">Belongs to the peptidase C40 family.</text>
</comment>
<dbReference type="InterPro" id="IPR000064">
    <property type="entry name" value="NLP_P60_dom"/>
</dbReference>
<evidence type="ECO:0000256" key="4">
    <source>
        <dbReference type="ARBA" id="ARBA00022807"/>
    </source>
</evidence>
<reference evidence="8" key="1">
    <citation type="journal article" date="2019" name="Int. J. Syst. Evol. Microbiol.">
        <title>The Global Catalogue of Microorganisms (GCM) 10K type strain sequencing project: providing services to taxonomists for standard genome sequencing and annotation.</title>
        <authorList>
            <consortium name="The Broad Institute Genomics Platform"/>
            <consortium name="The Broad Institute Genome Sequencing Center for Infectious Disease"/>
            <person name="Wu L."/>
            <person name="Ma J."/>
        </authorList>
    </citation>
    <scope>NUCLEOTIDE SEQUENCE [LARGE SCALE GENOMIC DNA]</scope>
    <source>
        <strain evidence="8">KCTC 52344</strain>
    </source>
</reference>